<evidence type="ECO:0000313" key="1">
    <source>
        <dbReference type="EMBL" id="MBB6353372.1"/>
    </source>
</evidence>
<proteinExistence type="predicted"/>
<name>A0A7X0F5B9_9HYPH</name>
<dbReference type="EMBL" id="JACHOU010000002">
    <property type="protein sequence ID" value="MBB6353372.1"/>
    <property type="molecule type" value="Genomic_DNA"/>
</dbReference>
<reference evidence="1 2" key="1">
    <citation type="submission" date="2020-08" db="EMBL/GenBank/DDBJ databases">
        <title>Genomic Encyclopedia of Type Strains, Phase IV (KMG-IV): sequencing the most valuable type-strain genomes for metagenomic binning, comparative biology and taxonomic classification.</title>
        <authorList>
            <person name="Goeker M."/>
        </authorList>
    </citation>
    <scope>NUCLEOTIDE SEQUENCE [LARGE SCALE GENOMIC DNA]</scope>
    <source>
        <strain evidence="1 2">DSM 7051</strain>
    </source>
</reference>
<protein>
    <submittedName>
        <fullName evidence="1">Uncharacterized protein</fullName>
    </submittedName>
</protein>
<keyword evidence="2" id="KW-1185">Reference proteome</keyword>
<comment type="caution">
    <text evidence="1">The sequence shown here is derived from an EMBL/GenBank/DDBJ whole genome shotgun (WGS) entry which is preliminary data.</text>
</comment>
<sequence length="213" mass="24052">MPCRTGPKRRHPRRHILAGAALLIATWLSNESRSQETEADQKVWNAGAYSFSDELGGFRITSVSGTGTRKDPFIIREELLSATPVTLTIRTTRPIRPFDSSGFYASGIMFVRVEALNNSGQAWVEFEFELQELQGQASVFGDGLSFDQRRTDNANISSDSFAQYSRDFEPYDRLRYTDGKVDPGAVVGFSFLVTDYTPRWRFYLVQDPRIPSS</sequence>
<evidence type="ECO:0000313" key="2">
    <source>
        <dbReference type="Proteomes" id="UP000536262"/>
    </source>
</evidence>
<dbReference type="Proteomes" id="UP000536262">
    <property type="component" value="Unassembled WGS sequence"/>
</dbReference>
<dbReference type="AlphaFoldDB" id="A0A7X0F5B9"/>
<gene>
    <name evidence="1" type="ORF">GGR00_001140</name>
</gene>
<accession>A0A7X0F5B9</accession>
<organism evidence="1 2">
    <name type="scientific">Aminobacter aganoensis</name>
    <dbReference type="NCBI Taxonomy" id="83264"/>
    <lineage>
        <taxon>Bacteria</taxon>
        <taxon>Pseudomonadati</taxon>
        <taxon>Pseudomonadota</taxon>
        <taxon>Alphaproteobacteria</taxon>
        <taxon>Hyphomicrobiales</taxon>
        <taxon>Phyllobacteriaceae</taxon>
        <taxon>Aminobacter</taxon>
    </lineage>
</organism>